<evidence type="ECO:0000313" key="1">
    <source>
        <dbReference type="EMBL" id="KKK18572.1"/>
    </source>
</evidence>
<comment type="caution">
    <text evidence="1">The sequence shown here is derived from an EMBL/GenBank/DDBJ whole genome shotgun (WGS) entry which is preliminary data.</text>
</comment>
<organism evidence="1 2">
    <name type="scientific">Aspergillus rambellii</name>
    <dbReference type="NCBI Taxonomy" id="308745"/>
    <lineage>
        <taxon>Eukaryota</taxon>
        <taxon>Fungi</taxon>
        <taxon>Dikarya</taxon>
        <taxon>Ascomycota</taxon>
        <taxon>Pezizomycotina</taxon>
        <taxon>Eurotiomycetes</taxon>
        <taxon>Eurotiomycetidae</taxon>
        <taxon>Eurotiales</taxon>
        <taxon>Aspergillaceae</taxon>
        <taxon>Aspergillus</taxon>
        <taxon>Aspergillus subgen. Nidulantes</taxon>
    </lineage>
</organism>
<dbReference type="Proteomes" id="UP000034291">
    <property type="component" value="Unassembled WGS sequence"/>
</dbReference>
<accession>A0A0F8X4R8</accession>
<reference evidence="1 2" key="1">
    <citation type="submission" date="2015-02" db="EMBL/GenBank/DDBJ databases">
        <title>Draft Genome Sequences of Two Closely-Related Aflatoxigenic Aspergillus Species Obtained from the Cote d'Ivoire.</title>
        <authorList>
            <person name="Moore G.G."/>
            <person name="Beltz S.B."/>
            <person name="Mack B.M."/>
        </authorList>
    </citation>
    <scope>NUCLEOTIDE SEQUENCE [LARGE SCALE GENOMIC DNA]</scope>
    <source>
        <strain evidence="1 2">SRRC1468</strain>
    </source>
</reference>
<dbReference type="OrthoDB" id="4138941at2759"/>
<sequence>MDHDEGQWTSIFFSERSPEWIKTVQGNQGEFRPFCLDNKKWILWKPVKRDLTTHTSSPDRNQVLQLLTRYHGKYVTKYVAKYVAKVFPEYTNSDAEAQHPTYPLRMPFTAWLLVWTLNKSKFHFGYFNRRAIILEAIQPCLASRRVLAANNVDATELITKFSQRLQNLQLKLSCFEKEWYRSLFTDRLRRLTTLHRIGITHGDVREDHFRIPGDFYDTVLYDFSISYP</sequence>
<dbReference type="AlphaFoldDB" id="A0A0F8X4R8"/>
<dbReference type="SUPFAM" id="SSF56112">
    <property type="entry name" value="Protein kinase-like (PK-like)"/>
    <property type="match status" value="1"/>
</dbReference>
<dbReference type="InterPro" id="IPR011009">
    <property type="entry name" value="Kinase-like_dom_sf"/>
</dbReference>
<protein>
    <recommendedName>
        <fullName evidence="3">Protein kinase domain-containing protein</fullName>
    </recommendedName>
</protein>
<gene>
    <name evidence="1" type="ORF">ARAM_005729</name>
</gene>
<evidence type="ECO:0000313" key="2">
    <source>
        <dbReference type="Proteomes" id="UP000034291"/>
    </source>
</evidence>
<keyword evidence="2" id="KW-1185">Reference proteome</keyword>
<name>A0A0F8X4R8_9EURO</name>
<evidence type="ECO:0008006" key="3">
    <source>
        <dbReference type="Google" id="ProtNLM"/>
    </source>
</evidence>
<dbReference type="EMBL" id="JZBS01002467">
    <property type="protein sequence ID" value="KKK18572.1"/>
    <property type="molecule type" value="Genomic_DNA"/>
</dbReference>
<proteinExistence type="predicted"/>
<dbReference type="STRING" id="308745.A0A0F8X4R8"/>